<gene>
    <name evidence="1" type="ORF">U6N30_31160</name>
</gene>
<sequence length="82" mass="8417">MTGPKDRVAAFAARHEVLHTESIGGHSRSVVQLSGGADADDVAAAGLSTEPTSLQQLVVAMSLQPTRPGTAAPSVDLEEVPR</sequence>
<accession>A0ABZ1AZK6</accession>
<dbReference type="Proteomes" id="UP001324287">
    <property type="component" value="Chromosome"/>
</dbReference>
<evidence type="ECO:0000313" key="2">
    <source>
        <dbReference type="Proteomes" id="UP001324287"/>
    </source>
</evidence>
<evidence type="ECO:0000313" key="1">
    <source>
        <dbReference type="EMBL" id="WRL64002.1"/>
    </source>
</evidence>
<reference evidence="1 2" key="1">
    <citation type="submission" date="2023-12" db="EMBL/GenBank/DDBJ databases">
        <title>Blastococcus brunescens sp. nov., an actonobacterium isolated from sandstone collected in sahara desert.</title>
        <authorList>
            <person name="Gtari M."/>
            <person name="Ghodhbane F."/>
        </authorList>
    </citation>
    <scope>NUCLEOTIDE SEQUENCE [LARGE SCALE GENOMIC DNA]</scope>
    <source>
        <strain evidence="1 2">BMG 8361</strain>
    </source>
</reference>
<protein>
    <submittedName>
        <fullName evidence="1">Uncharacterized protein</fullName>
    </submittedName>
</protein>
<keyword evidence="2" id="KW-1185">Reference proteome</keyword>
<proteinExistence type="predicted"/>
<dbReference type="RefSeq" id="WP_324275332.1">
    <property type="nucleotide sequence ID" value="NZ_CP141261.1"/>
</dbReference>
<organism evidence="1 2">
    <name type="scientific">Blastococcus brunescens</name>
    <dbReference type="NCBI Taxonomy" id="1564165"/>
    <lineage>
        <taxon>Bacteria</taxon>
        <taxon>Bacillati</taxon>
        <taxon>Actinomycetota</taxon>
        <taxon>Actinomycetes</taxon>
        <taxon>Geodermatophilales</taxon>
        <taxon>Geodermatophilaceae</taxon>
        <taxon>Blastococcus</taxon>
    </lineage>
</organism>
<name>A0ABZ1AZK6_9ACTN</name>
<dbReference type="EMBL" id="CP141261">
    <property type="protein sequence ID" value="WRL64002.1"/>
    <property type="molecule type" value="Genomic_DNA"/>
</dbReference>